<feature type="coiled-coil region" evidence="1">
    <location>
        <begin position="109"/>
        <end position="152"/>
    </location>
</feature>
<dbReference type="SUPFAM" id="SSF101447">
    <property type="entry name" value="Formin homology 2 domain (FH2 domain)"/>
    <property type="match status" value="1"/>
</dbReference>
<protein>
    <recommendedName>
        <fullName evidence="3">GBD/FH3 domain-containing protein</fullName>
    </recommendedName>
</protein>
<proteinExistence type="predicted"/>
<dbReference type="GO" id="GO:0005884">
    <property type="term" value="C:actin filament"/>
    <property type="evidence" value="ECO:0007669"/>
    <property type="project" value="TreeGrafter"/>
</dbReference>
<evidence type="ECO:0000256" key="1">
    <source>
        <dbReference type="SAM" id="Coils"/>
    </source>
</evidence>
<dbReference type="InterPro" id="IPR016024">
    <property type="entry name" value="ARM-type_fold"/>
</dbReference>
<dbReference type="Gene3D" id="1.25.10.10">
    <property type="entry name" value="Leucine-rich Repeat Variant"/>
    <property type="match status" value="1"/>
</dbReference>
<dbReference type="EMBL" id="JAAGNN010000013">
    <property type="protein sequence ID" value="KAF4081158.1"/>
    <property type="molecule type" value="Genomic_DNA"/>
</dbReference>
<dbReference type="SMART" id="SM01139">
    <property type="entry name" value="Drf_FH3"/>
    <property type="match status" value="1"/>
</dbReference>
<dbReference type="SUPFAM" id="SSF48371">
    <property type="entry name" value="ARM repeat"/>
    <property type="match status" value="1"/>
</dbReference>
<keyword evidence="5" id="KW-1185">Reference proteome</keyword>
<dbReference type="InterPro" id="IPR014768">
    <property type="entry name" value="GBD/FH3_dom"/>
</dbReference>
<dbReference type="Gene3D" id="1.10.238.150">
    <property type="entry name" value="Formin, FH3 diaphanous domain"/>
    <property type="match status" value="1"/>
</dbReference>
<dbReference type="InterPro" id="IPR051412">
    <property type="entry name" value="Formin_Homology_Diaphanous_sf"/>
</dbReference>
<gene>
    <name evidence="4" type="ORF">AMELA_G00158180</name>
</gene>
<dbReference type="Proteomes" id="UP000593565">
    <property type="component" value="Unassembled WGS sequence"/>
</dbReference>
<evidence type="ECO:0000256" key="2">
    <source>
        <dbReference type="SAM" id="MobiDB-lite"/>
    </source>
</evidence>
<feature type="region of interest" description="Disordered" evidence="2">
    <location>
        <begin position="336"/>
        <end position="480"/>
    </location>
</feature>
<dbReference type="PANTHER" id="PTHR45691:SF4">
    <property type="entry name" value="PROTEIN DIAPHANOUS HOMOLOG 1"/>
    <property type="match status" value="1"/>
</dbReference>
<accession>A0A7J6AI72</accession>
<dbReference type="Pfam" id="PF06367">
    <property type="entry name" value="Drf_FH3"/>
    <property type="match status" value="1"/>
</dbReference>
<feature type="region of interest" description="Disordered" evidence="2">
    <location>
        <begin position="280"/>
        <end position="300"/>
    </location>
</feature>
<dbReference type="GO" id="GO:0003779">
    <property type="term" value="F:actin binding"/>
    <property type="evidence" value="ECO:0007669"/>
    <property type="project" value="InterPro"/>
</dbReference>
<dbReference type="PROSITE" id="PS51232">
    <property type="entry name" value="GBD_FH3"/>
    <property type="match status" value="1"/>
</dbReference>
<dbReference type="AlphaFoldDB" id="A0A7J6AI72"/>
<reference evidence="4 5" key="1">
    <citation type="submission" date="2020-02" db="EMBL/GenBank/DDBJ databases">
        <title>A chromosome-scale genome assembly of the black bullhead catfish (Ameiurus melas).</title>
        <authorList>
            <person name="Wen M."/>
            <person name="Zham M."/>
            <person name="Cabau C."/>
            <person name="Klopp C."/>
            <person name="Donnadieu C."/>
            <person name="Roques C."/>
            <person name="Bouchez O."/>
            <person name="Lampietro C."/>
            <person name="Jouanno E."/>
            <person name="Herpin A."/>
            <person name="Louis A."/>
            <person name="Berthelot C."/>
            <person name="Parey E."/>
            <person name="Roest-Crollius H."/>
            <person name="Braasch I."/>
            <person name="Postlethwait J."/>
            <person name="Robinson-Rechavi M."/>
            <person name="Echchiki A."/>
            <person name="Begum T."/>
            <person name="Montfort J."/>
            <person name="Schartl M."/>
            <person name="Bobe J."/>
            <person name="Guiguen Y."/>
        </authorList>
    </citation>
    <scope>NUCLEOTIDE SEQUENCE [LARGE SCALE GENOMIC DNA]</scope>
    <source>
        <strain evidence="4">M_S1</strain>
        <tissue evidence="4">Blood</tissue>
    </source>
</reference>
<dbReference type="InterPro" id="IPR010472">
    <property type="entry name" value="FH3_dom"/>
</dbReference>
<organism evidence="4 5">
    <name type="scientific">Ameiurus melas</name>
    <name type="common">Black bullhead</name>
    <name type="synonym">Silurus melas</name>
    <dbReference type="NCBI Taxonomy" id="219545"/>
    <lineage>
        <taxon>Eukaryota</taxon>
        <taxon>Metazoa</taxon>
        <taxon>Chordata</taxon>
        <taxon>Craniata</taxon>
        <taxon>Vertebrata</taxon>
        <taxon>Euteleostomi</taxon>
        <taxon>Actinopterygii</taxon>
        <taxon>Neopterygii</taxon>
        <taxon>Teleostei</taxon>
        <taxon>Ostariophysi</taxon>
        <taxon>Siluriformes</taxon>
        <taxon>Ictaluridae</taxon>
        <taxon>Ameiurus</taxon>
    </lineage>
</organism>
<comment type="caution">
    <text evidence="4">The sequence shown here is derived from an EMBL/GenBank/DDBJ whole genome shotgun (WGS) entry which is preliminary data.</text>
</comment>
<evidence type="ECO:0000313" key="4">
    <source>
        <dbReference type="EMBL" id="KAF4081158.1"/>
    </source>
</evidence>
<evidence type="ECO:0000259" key="3">
    <source>
        <dbReference type="PROSITE" id="PS51232"/>
    </source>
</evidence>
<name>A0A7J6AI72_AMEME</name>
<evidence type="ECO:0000313" key="5">
    <source>
        <dbReference type="Proteomes" id="UP000593565"/>
    </source>
</evidence>
<dbReference type="InterPro" id="IPR011989">
    <property type="entry name" value="ARM-like"/>
</dbReference>
<feature type="domain" description="GBD/FH3" evidence="3">
    <location>
        <begin position="1"/>
        <end position="215"/>
    </location>
</feature>
<sequence length="595" mass="65270">MLASADGIPLLVRAINYSVPHMMVDAVKLLSAICILEHPENLHERVLESITALAEERDIERFQPLLSGMRKSNIALKGGCMQLINALISRGEELDFRIHIRSELMRLGLKELLADVRKIENEELRVQLQVFDEQAEEDSEDLRSRLDDVRIEMDDTSEVFQMLLNMVKDSKAEGYFLSLMQHLLLVRNDYLIRPQYYKLIDECVAQIVLHRNGCDPDFKCRNLQLDVEVLIDNMVDKRKVEISEAKAAELEKKLDAELTTRHELQVEFKKMEGDYEQKVRELSDEKDTLGKEKVDKENENQGLRGEIGQLKVQIQKLSKDLEEAKTIIINAPKTAAGRADLSAPASLTHPPRPGQAGMPPPPPPPPLPGQAGMPPPPPPPPLPGQAGMPPPPPPLPGQASMPPPPPPPPLPGMPGPPPPPPLPGQAGAMPPPPPPLPGAPGMPPPPPPPPGLPGMPPPPPMPGMPPPPPGGFGTWAAPVPQLPFGLQPKKEYKPEVQLKRANWSKIAAEDLSESSFWVKSKEARFENNELFSRLTLAFSSQTKTSKGFCDLTLALLRSSLPTQQSERTSPPATCDLSLLLVILPFSPHADGRVAG</sequence>
<dbReference type="FunFam" id="1.10.238.150:FF:000002">
    <property type="entry name" value="protein diaphanous homolog 2 isoform X2"/>
    <property type="match status" value="1"/>
</dbReference>
<feature type="compositionally biased region" description="Basic and acidic residues" evidence="2">
    <location>
        <begin position="280"/>
        <end position="299"/>
    </location>
</feature>
<feature type="compositionally biased region" description="Pro residues" evidence="2">
    <location>
        <begin position="350"/>
        <end position="470"/>
    </location>
</feature>
<dbReference type="Gene3D" id="6.10.30.30">
    <property type="match status" value="1"/>
</dbReference>
<keyword evidence="1" id="KW-0175">Coiled coil</keyword>
<dbReference type="GO" id="GO:0030041">
    <property type="term" value="P:actin filament polymerization"/>
    <property type="evidence" value="ECO:0007669"/>
    <property type="project" value="TreeGrafter"/>
</dbReference>
<dbReference type="PANTHER" id="PTHR45691">
    <property type="entry name" value="PROTEIN DIAPHANOUS"/>
    <property type="match status" value="1"/>
</dbReference>